<organism evidence="2 3">
    <name type="scientific">Hibiscus sabdariffa</name>
    <name type="common">roselle</name>
    <dbReference type="NCBI Taxonomy" id="183260"/>
    <lineage>
        <taxon>Eukaryota</taxon>
        <taxon>Viridiplantae</taxon>
        <taxon>Streptophyta</taxon>
        <taxon>Embryophyta</taxon>
        <taxon>Tracheophyta</taxon>
        <taxon>Spermatophyta</taxon>
        <taxon>Magnoliopsida</taxon>
        <taxon>eudicotyledons</taxon>
        <taxon>Gunneridae</taxon>
        <taxon>Pentapetalae</taxon>
        <taxon>rosids</taxon>
        <taxon>malvids</taxon>
        <taxon>Malvales</taxon>
        <taxon>Malvaceae</taxon>
        <taxon>Malvoideae</taxon>
        <taxon>Hibiscus</taxon>
    </lineage>
</organism>
<dbReference type="EMBL" id="JBBPBN010000016">
    <property type="protein sequence ID" value="KAK9021758.1"/>
    <property type="molecule type" value="Genomic_DNA"/>
</dbReference>
<protein>
    <submittedName>
        <fullName evidence="2">Uncharacterized protein</fullName>
    </submittedName>
</protein>
<feature type="region of interest" description="Disordered" evidence="1">
    <location>
        <begin position="38"/>
        <end position="69"/>
    </location>
</feature>
<evidence type="ECO:0000313" key="3">
    <source>
        <dbReference type="Proteomes" id="UP001396334"/>
    </source>
</evidence>
<evidence type="ECO:0000313" key="2">
    <source>
        <dbReference type="EMBL" id="KAK9021758.1"/>
    </source>
</evidence>
<name>A0ABR2S9P4_9ROSI</name>
<dbReference type="Proteomes" id="UP001396334">
    <property type="component" value="Unassembled WGS sequence"/>
</dbReference>
<keyword evidence="3" id="KW-1185">Reference proteome</keyword>
<gene>
    <name evidence="2" type="ORF">V6N11_011729</name>
</gene>
<accession>A0ABR2S9P4</accession>
<comment type="caution">
    <text evidence="2">The sequence shown here is derived from an EMBL/GenBank/DDBJ whole genome shotgun (WGS) entry which is preliminary data.</text>
</comment>
<reference evidence="2 3" key="1">
    <citation type="journal article" date="2024" name="G3 (Bethesda)">
        <title>Genome assembly of Hibiscus sabdariffa L. provides insights into metabolisms of medicinal natural products.</title>
        <authorList>
            <person name="Kim T."/>
        </authorList>
    </citation>
    <scope>NUCLEOTIDE SEQUENCE [LARGE SCALE GENOMIC DNA]</scope>
    <source>
        <strain evidence="2">TK-2024</strain>
        <tissue evidence="2">Old leaves</tissue>
    </source>
</reference>
<sequence length="138" mass="15463">MLLMILKYFCSRYNSDIRAAALVMAYYFVLHFMPQIDSSDDSDDSNSDDEANDDDAEEFFNDDGANDDAEDFFDAEEFFNDDGADDVEEFFDAIPDDGNQNQDIISIDGMAPTSNGNGSTSSGSTPRSRMEFDVELKY</sequence>
<feature type="compositionally biased region" description="Basic and acidic residues" evidence="1">
    <location>
        <begin position="128"/>
        <end position="138"/>
    </location>
</feature>
<evidence type="ECO:0000256" key="1">
    <source>
        <dbReference type="SAM" id="MobiDB-lite"/>
    </source>
</evidence>
<feature type="region of interest" description="Disordered" evidence="1">
    <location>
        <begin position="91"/>
        <end position="138"/>
    </location>
</feature>
<proteinExistence type="predicted"/>
<feature type="compositionally biased region" description="Low complexity" evidence="1">
    <location>
        <begin position="112"/>
        <end position="127"/>
    </location>
</feature>